<comment type="subcellular location">
    <subcellularLocation>
        <location evidence="2">Mitochondrion</location>
    </subcellularLocation>
</comment>
<dbReference type="GO" id="GO:0004515">
    <property type="term" value="F:nicotinate-nucleotide adenylyltransferase activity"/>
    <property type="evidence" value="ECO:0007669"/>
    <property type="project" value="UniProtKB-EC"/>
</dbReference>
<comment type="cofactor">
    <cofactor evidence="1">
        <name>Mg(2+)</name>
        <dbReference type="ChEBI" id="CHEBI:18420"/>
    </cofactor>
</comment>
<keyword evidence="7 13" id="KW-0547">Nucleotide-binding</keyword>
<feature type="compositionally biased region" description="Basic and acidic residues" evidence="14">
    <location>
        <begin position="305"/>
        <end position="317"/>
    </location>
</feature>
<dbReference type="Proteomes" id="UP000298138">
    <property type="component" value="Unassembled WGS sequence"/>
</dbReference>
<keyword evidence="9 13" id="KW-0520">NAD</keyword>
<evidence type="ECO:0000256" key="11">
    <source>
        <dbReference type="ARBA" id="ARBA00049001"/>
    </source>
</evidence>
<evidence type="ECO:0000256" key="9">
    <source>
        <dbReference type="ARBA" id="ARBA00023027"/>
    </source>
</evidence>
<dbReference type="InterPro" id="IPR051182">
    <property type="entry name" value="Euk_NMN_adenylyltrnsfrase"/>
</dbReference>
<evidence type="ECO:0000256" key="4">
    <source>
        <dbReference type="ARBA" id="ARBA00022642"/>
    </source>
</evidence>
<dbReference type="SUPFAM" id="SSF52374">
    <property type="entry name" value="Nucleotidylyl transferase"/>
    <property type="match status" value="1"/>
</dbReference>
<dbReference type="EC" id="2.7.7.1" evidence="13"/>
<gene>
    <name evidence="16" type="ORF">EX30DRAFT_371122</name>
</gene>
<organism evidence="16 17">
    <name type="scientific">Ascodesmis nigricans</name>
    <dbReference type="NCBI Taxonomy" id="341454"/>
    <lineage>
        <taxon>Eukaryota</taxon>
        <taxon>Fungi</taxon>
        <taxon>Dikarya</taxon>
        <taxon>Ascomycota</taxon>
        <taxon>Pezizomycotina</taxon>
        <taxon>Pezizomycetes</taxon>
        <taxon>Pezizales</taxon>
        <taxon>Ascodesmidaceae</taxon>
        <taxon>Ascodesmis</taxon>
    </lineage>
</organism>
<dbReference type="GO" id="GO:0005524">
    <property type="term" value="F:ATP binding"/>
    <property type="evidence" value="ECO:0007669"/>
    <property type="project" value="UniProtKB-KW"/>
</dbReference>
<proteinExistence type="inferred from homology"/>
<keyword evidence="4 13" id="KW-0662">Pyridine nucleotide biosynthesis</keyword>
<accession>A0A4S2MYR4</accession>
<comment type="function">
    <text evidence="12">Catalyzes the formation of NAD(+) from nicotinamide mononucleotide (NMN) and ATP. Can also use the deamidated form; nicotinic acid mononucleotide (NaMN) as substrate with the same efficiency. Can use triazofurin monophosphate (TrMP) as substrate. Can also use GTP and ITP as nucleotide donors. Also catalyzes the reverse reaction, i.e. the pyrophosphorolytic cleavage of NAD(+). For the pyrophosphorolytic activity, can use NAD(+), NADH, NaAD, nicotinic acid adenine dinucleotide phosphate (NHD), nicotinamide guanine dinucleotide (NGD) as substrates. Fails to cleave phosphorylated dinucleotides NADP(+), NADPH and NaADP(+). Protects against axonal degeneration following injury. May be involved in the maintenance of axonal integrity. Also functions as a stress-response chaperone protein that prevents toxic aggregation of proteins; this function may be independent of its NAD(+) synthesis activity.</text>
</comment>
<feature type="region of interest" description="Disordered" evidence="14">
    <location>
        <begin position="1"/>
        <end position="22"/>
    </location>
</feature>
<dbReference type="AlphaFoldDB" id="A0A4S2MYR4"/>
<dbReference type="FunCoup" id="A0A4S2MYR4">
    <property type="interactions" value="512"/>
</dbReference>
<keyword evidence="5 13" id="KW-0808">Transferase</keyword>
<keyword evidence="10" id="KW-0496">Mitochondrion</keyword>
<evidence type="ECO:0000256" key="6">
    <source>
        <dbReference type="ARBA" id="ARBA00022695"/>
    </source>
</evidence>
<dbReference type="Pfam" id="PF01467">
    <property type="entry name" value="CTP_transf_like"/>
    <property type="match status" value="1"/>
</dbReference>
<dbReference type="Gene3D" id="3.40.50.620">
    <property type="entry name" value="HUPs"/>
    <property type="match status" value="1"/>
</dbReference>
<evidence type="ECO:0000256" key="10">
    <source>
        <dbReference type="ARBA" id="ARBA00023128"/>
    </source>
</evidence>
<dbReference type="NCBIfam" id="TIGR00482">
    <property type="entry name" value="nicotinate (nicotinamide) nucleotide adenylyltransferase"/>
    <property type="match status" value="1"/>
</dbReference>
<sequence>MSPTHPTILTAPPTPSNETPSTYTFPSDRLLRSLENPSLIPLILVACGSFSPITHMHLRMFEMAVDHVRQNLSDTYEVVGGYISPVSDRYNKAGLASATHRIRMCELACEQTSDWLMVDPWEAEQPDYQPTAVVLDHVADEANKILEPLMGKKVQVSLLCGADLLMSMTPGVWSVHDLDHILLTYGLFVIERNGTSVSEAIAQLKELNPEWTSKVQIIRQLIPNDISSTSIRQFLRLGLSVHYLLPWCVIQYIREKGLYMDEGKEKRPSSMPPIGRRGRALQEQQQDRQHVQEKDGPQSLETVDEERHPRTLLRPEDATQSSN</sequence>
<reference evidence="16 17" key="1">
    <citation type="submission" date="2019-04" db="EMBL/GenBank/DDBJ databases">
        <title>Comparative genomics and transcriptomics to analyze fruiting body development in filamentous ascomycetes.</title>
        <authorList>
            <consortium name="DOE Joint Genome Institute"/>
            <person name="Lutkenhaus R."/>
            <person name="Traeger S."/>
            <person name="Breuer J."/>
            <person name="Kuo A."/>
            <person name="Lipzen A."/>
            <person name="Pangilinan J."/>
            <person name="Dilworth D."/>
            <person name="Sandor L."/>
            <person name="Poggeler S."/>
            <person name="Barry K."/>
            <person name="Grigoriev I.V."/>
            <person name="Nowrousian M."/>
        </authorList>
    </citation>
    <scope>NUCLEOTIDE SEQUENCE [LARGE SCALE GENOMIC DNA]</scope>
    <source>
        <strain evidence="16 17">CBS 389.68</strain>
    </source>
</reference>
<dbReference type="GO" id="GO:0000309">
    <property type="term" value="F:nicotinamide-nucleotide adenylyltransferase activity"/>
    <property type="evidence" value="ECO:0007669"/>
    <property type="project" value="UniProtKB-EC"/>
</dbReference>
<evidence type="ECO:0000256" key="7">
    <source>
        <dbReference type="ARBA" id="ARBA00022741"/>
    </source>
</evidence>
<evidence type="ECO:0000313" key="16">
    <source>
        <dbReference type="EMBL" id="TGZ81918.1"/>
    </source>
</evidence>
<evidence type="ECO:0000256" key="12">
    <source>
        <dbReference type="ARBA" id="ARBA00093425"/>
    </source>
</evidence>
<dbReference type="EMBL" id="ML220117">
    <property type="protein sequence ID" value="TGZ81918.1"/>
    <property type="molecule type" value="Genomic_DNA"/>
</dbReference>
<protein>
    <recommendedName>
        <fullName evidence="13">Nicotinamide-nucleotide adenylyltransferase</fullName>
        <ecNumber evidence="13">2.7.7.1</ecNumber>
        <ecNumber evidence="13">2.7.7.18</ecNumber>
    </recommendedName>
</protein>
<evidence type="ECO:0000256" key="2">
    <source>
        <dbReference type="ARBA" id="ARBA00004173"/>
    </source>
</evidence>
<feature type="region of interest" description="Disordered" evidence="14">
    <location>
        <begin position="262"/>
        <end position="323"/>
    </location>
</feature>
<feature type="domain" description="Cytidyltransferase-like" evidence="15">
    <location>
        <begin position="45"/>
        <end position="233"/>
    </location>
</feature>
<dbReference type="STRING" id="341454.A0A4S2MYR4"/>
<comment type="subunit">
    <text evidence="3">Homotetramer.</text>
</comment>
<dbReference type="PANTHER" id="PTHR12039">
    <property type="entry name" value="NICOTINAMIDE MONONUCLEOTIDE ADENYLYLTRANSFERASE"/>
    <property type="match status" value="1"/>
</dbReference>
<evidence type="ECO:0000256" key="1">
    <source>
        <dbReference type="ARBA" id="ARBA00001946"/>
    </source>
</evidence>
<keyword evidence="8 13" id="KW-0067">ATP-binding</keyword>
<evidence type="ECO:0000256" key="14">
    <source>
        <dbReference type="SAM" id="MobiDB-lite"/>
    </source>
</evidence>
<evidence type="ECO:0000259" key="15">
    <source>
        <dbReference type="Pfam" id="PF01467"/>
    </source>
</evidence>
<comment type="catalytic activity">
    <reaction evidence="11 13">
        <text>beta-nicotinamide D-ribonucleotide + ATP + H(+) = diphosphate + NAD(+)</text>
        <dbReference type="Rhea" id="RHEA:21360"/>
        <dbReference type="ChEBI" id="CHEBI:14649"/>
        <dbReference type="ChEBI" id="CHEBI:15378"/>
        <dbReference type="ChEBI" id="CHEBI:30616"/>
        <dbReference type="ChEBI" id="CHEBI:33019"/>
        <dbReference type="ChEBI" id="CHEBI:57540"/>
        <dbReference type="EC" id="2.7.7.1"/>
    </reaction>
</comment>
<feature type="compositionally biased region" description="Basic and acidic residues" evidence="14">
    <location>
        <begin position="285"/>
        <end position="296"/>
    </location>
</feature>
<evidence type="ECO:0000256" key="8">
    <source>
        <dbReference type="ARBA" id="ARBA00022840"/>
    </source>
</evidence>
<dbReference type="OrthoDB" id="422187at2759"/>
<evidence type="ECO:0000256" key="13">
    <source>
        <dbReference type="RuleBase" id="RU362021"/>
    </source>
</evidence>
<dbReference type="PANTHER" id="PTHR12039:SF0">
    <property type="entry name" value="NICOTINAMIDE-NUCLEOTIDE ADENYLYLTRANSFERASE"/>
    <property type="match status" value="1"/>
</dbReference>
<evidence type="ECO:0000256" key="3">
    <source>
        <dbReference type="ARBA" id="ARBA00011881"/>
    </source>
</evidence>
<comment type="catalytic activity">
    <reaction evidence="13">
        <text>nicotinate beta-D-ribonucleotide + ATP + H(+) = deamido-NAD(+) + diphosphate</text>
        <dbReference type="Rhea" id="RHEA:22860"/>
        <dbReference type="ChEBI" id="CHEBI:15378"/>
        <dbReference type="ChEBI" id="CHEBI:30616"/>
        <dbReference type="ChEBI" id="CHEBI:33019"/>
        <dbReference type="ChEBI" id="CHEBI:57502"/>
        <dbReference type="ChEBI" id="CHEBI:58437"/>
        <dbReference type="EC" id="2.7.7.18"/>
    </reaction>
</comment>
<keyword evidence="17" id="KW-1185">Reference proteome</keyword>
<dbReference type="InterPro" id="IPR014729">
    <property type="entry name" value="Rossmann-like_a/b/a_fold"/>
</dbReference>
<dbReference type="UniPathway" id="UPA00253">
    <property type="reaction ID" value="UER00600"/>
</dbReference>
<comment type="similarity">
    <text evidence="13">Belongs to the eukaryotic NMN adenylyltransferase family.</text>
</comment>
<evidence type="ECO:0000313" key="17">
    <source>
        <dbReference type="Proteomes" id="UP000298138"/>
    </source>
</evidence>
<comment type="pathway">
    <text evidence="13">Cofactor biosynthesis; NAD(+) biosynthesis; NAD(+) from nicotinamide D-ribonucleotide: step 1/1.</text>
</comment>
<dbReference type="EC" id="2.7.7.18" evidence="13"/>
<dbReference type="InterPro" id="IPR005248">
    <property type="entry name" value="NadD/NMNAT"/>
</dbReference>
<evidence type="ECO:0000256" key="5">
    <source>
        <dbReference type="ARBA" id="ARBA00022679"/>
    </source>
</evidence>
<dbReference type="FunFam" id="3.40.50.620:FF:000221">
    <property type="entry name" value="Nicotinamide/nicotinic acid mononucleotide adenylyltransferase 3"/>
    <property type="match status" value="1"/>
</dbReference>
<keyword evidence="6 13" id="KW-0548">Nucleotidyltransferase</keyword>
<dbReference type="GO" id="GO:0005759">
    <property type="term" value="C:mitochondrial matrix"/>
    <property type="evidence" value="ECO:0007669"/>
    <property type="project" value="UniProtKB-ARBA"/>
</dbReference>
<dbReference type="InterPro" id="IPR004821">
    <property type="entry name" value="Cyt_trans-like"/>
</dbReference>
<name>A0A4S2MYR4_9PEZI</name>
<dbReference type="InParanoid" id="A0A4S2MYR4"/>
<dbReference type="GO" id="GO:0009435">
    <property type="term" value="P:NAD+ biosynthetic process"/>
    <property type="evidence" value="ECO:0007669"/>
    <property type="project" value="UniProtKB-UniPathway"/>
</dbReference>